<proteinExistence type="predicted"/>
<organism evidence="1">
    <name type="scientific">uncultured Rubrobacteraceae bacterium</name>
    <dbReference type="NCBI Taxonomy" id="349277"/>
    <lineage>
        <taxon>Bacteria</taxon>
        <taxon>Bacillati</taxon>
        <taxon>Actinomycetota</taxon>
        <taxon>Rubrobacteria</taxon>
        <taxon>Rubrobacterales</taxon>
        <taxon>Rubrobacteraceae</taxon>
        <taxon>environmental samples</taxon>
    </lineage>
</organism>
<dbReference type="AlphaFoldDB" id="A0A6J4RST9"/>
<protein>
    <submittedName>
        <fullName evidence="1">Uncharacterized protein</fullName>
    </submittedName>
</protein>
<gene>
    <name evidence="1" type="ORF">AVDCRST_MAG25-2752</name>
</gene>
<reference evidence="1" key="1">
    <citation type="submission" date="2020-02" db="EMBL/GenBank/DDBJ databases">
        <authorList>
            <person name="Meier V. D."/>
        </authorList>
    </citation>
    <scope>NUCLEOTIDE SEQUENCE</scope>
    <source>
        <strain evidence="1">AVDCRST_MAG25</strain>
    </source>
</reference>
<name>A0A6J4RST9_9ACTN</name>
<feature type="non-terminal residue" evidence="1">
    <location>
        <position position="32"/>
    </location>
</feature>
<accession>A0A6J4RST9</accession>
<sequence length="32" mass="3359">MLALRHGPAPGQALYTGRAASLDIEVDDHGPE</sequence>
<evidence type="ECO:0000313" key="1">
    <source>
        <dbReference type="EMBL" id="CAA9480740.1"/>
    </source>
</evidence>
<dbReference type="EMBL" id="CADCVI010000181">
    <property type="protein sequence ID" value="CAA9480740.1"/>
    <property type="molecule type" value="Genomic_DNA"/>
</dbReference>